<evidence type="ECO:0000256" key="18">
    <source>
        <dbReference type="ARBA" id="ARBA00031026"/>
    </source>
</evidence>
<name>A0A974NEU8_9GAMM</name>
<dbReference type="SUPFAM" id="SSF56194">
    <property type="entry name" value="Uridine diphospho-N-Acetylenolpyruvylglucosamine reductase, MurB, C-terminal domain"/>
    <property type="match status" value="1"/>
</dbReference>
<evidence type="ECO:0000256" key="14">
    <source>
        <dbReference type="ARBA" id="ARBA00022984"/>
    </source>
</evidence>
<comment type="pathway">
    <text evidence="4 20">Cell wall biogenesis; peptidoglycan biosynthesis.</text>
</comment>
<dbReference type="NCBIfam" id="NF000755">
    <property type="entry name" value="PRK00046.1"/>
    <property type="match status" value="1"/>
</dbReference>
<dbReference type="InterPro" id="IPR016169">
    <property type="entry name" value="FAD-bd_PCMH_sub2"/>
</dbReference>
<dbReference type="Pfam" id="PF01565">
    <property type="entry name" value="FAD_binding_4"/>
    <property type="match status" value="1"/>
</dbReference>
<evidence type="ECO:0000256" key="3">
    <source>
        <dbReference type="ARBA" id="ARBA00004496"/>
    </source>
</evidence>
<keyword evidence="15 20" id="KW-0560">Oxidoreductase</keyword>
<evidence type="ECO:0000313" key="22">
    <source>
        <dbReference type="EMBL" id="QQP85127.1"/>
    </source>
</evidence>
<keyword evidence="13 20" id="KW-0133">Cell shape</keyword>
<proteinExistence type="inferred from homology"/>
<evidence type="ECO:0000256" key="2">
    <source>
        <dbReference type="ARBA" id="ARBA00003921"/>
    </source>
</evidence>
<keyword evidence="16 20" id="KW-0131">Cell cycle</keyword>
<comment type="similarity">
    <text evidence="5 20">Belongs to the MurB family.</text>
</comment>
<evidence type="ECO:0000256" key="15">
    <source>
        <dbReference type="ARBA" id="ARBA00023002"/>
    </source>
</evidence>
<accession>A0A974NEU8</accession>
<dbReference type="EMBL" id="CP067393">
    <property type="protein sequence ID" value="QQP85127.1"/>
    <property type="molecule type" value="Genomic_DNA"/>
</dbReference>
<evidence type="ECO:0000313" key="23">
    <source>
        <dbReference type="Proteomes" id="UP000595278"/>
    </source>
</evidence>
<keyword evidence="10 20" id="KW-0285">Flavoprotein</keyword>
<evidence type="ECO:0000256" key="5">
    <source>
        <dbReference type="ARBA" id="ARBA00010485"/>
    </source>
</evidence>
<dbReference type="InterPro" id="IPR006094">
    <property type="entry name" value="Oxid_FAD_bind_N"/>
</dbReference>
<feature type="domain" description="FAD-binding PCMH-type" evidence="21">
    <location>
        <begin position="19"/>
        <end position="189"/>
    </location>
</feature>
<dbReference type="InterPro" id="IPR036635">
    <property type="entry name" value="MurB_C_sf"/>
</dbReference>
<dbReference type="PANTHER" id="PTHR21071">
    <property type="entry name" value="UDP-N-ACETYLENOLPYRUVOYLGLUCOSAMINE REDUCTASE"/>
    <property type="match status" value="1"/>
</dbReference>
<dbReference type="NCBIfam" id="NF010478">
    <property type="entry name" value="PRK13903.1"/>
    <property type="match status" value="1"/>
</dbReference>
<dbReference type="Pfam" id="PF02873">
    <property type="entry name" value="MurB_C"/>
    <property type="match status" value="1"/>
</dbReference>
<dbReference type="KEGG" id="eaz:JHT90_12155"/>
<evidence type="ECO:0000256" key="19">
    <source>
        <dbReference type="ARBA" id="ARBA00048914"/>
    </source>
</evidence>
<dbReference type="Proteomes" id="UP000595278">
    <property type="component" value="Chromosome"/>
</dbReference>
<comment type="function">
    <text evidence="2 20">Cell wall formation.</text>
</comment>
<dbReference type="SUPFAM" id="SSF56176">
    <property type="entry name" value="FAD-binding/transporter-associated domain-like"/>
    <property type="match status" value="1"/>
</dbReference>
<dbReference type="Gene3D" id="3.90.78.10">
    <property type="entry name" value="UDP-N-acetylenolpyruvoylglucosamine reductase, C-terminal domain"/>
    <property type="match status" value="1"/>
</dbReference>
<feature type="active site" description="Proton donor" evidence="20">
    <location>
        <position position="238"/>
    </location>
</feature>
<evidence type="ECO:0000256" key="12">
    <source>
        <dbReference type="ARBA" id="ARBA00022857"/>
    </source>
</evidence>
<dbReference type="InterPro" id="IPR016166">
    <property type="entry name" value="FAD-bd_PCMH"/>
</dbReference>
<dbReference type="InterPro" id="IPR003170">
    <property type="entry name" value="MurB"/>
</dbReference>
<keyword evidence="12 20" id="KW-0521">NADP</keyword>
<dbReference type="PANTHER" id="PTHR21071:SF4">
    <property type="entry name" value="UDP-N-ACETYLENOLPYRUVOYLGLUCOSAMINE REDUCTASE"/>
    <property type="match status" value="1"/>
</dbReference>
<feature type="active site" evidence="20">
    <location>
        <position position="334"/>
    </location>
</feature>
<sequence length="338" mass="37448">MNLAIAENVSLKPFNTFGIDVKARYLFVVKEISTLQQALLWAKNNDLAVTVIGGGSNIVFTKDIDGLVLLLQTQGIEIIKQQDSVAIVEVAAGVVWHELVRWSVAQGLGGIENLSLIYGTVGAAPVQNIGAYGIEFKDVCHLVQALHRKTGDLHTFTTEQCCFSYRDSLFKHQPEQWIITKVQIKLDYKAPIHIGYAALQQSLPEQTDQLSYAQVSDLVIKTRQQRLPDPKQIGNAGSFFKNPIVSLEKAKQLQQHYPDLVTYPYDNDHVKLAAGWLIDKAGLKGIRDNEVGTYPLQALVLVNYGKATGLDILAFSQKIQATVKQKFGIELEPEPVIL</sequence>
<dbReference type="InterPro" id="IPR016167">
    <property type="entry name" value="FAD-bd_PCMH_sub1"/>
</dbReference>
<dbReference type="InterPro" id="IPR036318">
    <property type="entry name" value="FAD-bd_PCMH-like_sf"/>
</dbReference>
<keyword evidence="17 20" id="KW-0961">Cell wall biogenesis/degradation</keyword>
<evidence type="ECO:0000256" key="11">
    <source>
        <dbReference type="ARBA" id="ARBA00022827"/>
    </source>
</evidence>
<evidence type="ECO:0000256" key="8">
    <source>
        <dbReference type="ARBA" id="ARBA00022490"/>
    </source>
</evidence>
<evidence type="ECO:0000256" key="16">
    <source>
        <dbReference type="ARBA" id="ARBA00023306"/>
    </source>
</evidence>
<dbReference type="NCBIfam" id="TIGR00179">
    <property type="entry name" value="murB"/>
    <property type="match status" value="1"/>
</dbReference>
<dbReference type="HAMAP" id="MF_00037">
    <property type="entry name" value="MurB"/>
    <property type="match status" value="1"/>
</dbReference>
<dbReference type="InterPro" id="IPR011601">
    <property type="entry name" value="MurB_C"/>
</dbReference>
<evidence type="ECO:0000259" key="21">
    <source>
        <dbReference type="PROSITE" id="PS51387"/>
    </source>
</evidence>
<dbReference type="GO" id="GO:0071949">
    <property type="term" value="F:FAD binding"/>
    <property type="evidence" value="ECO:0007669"/>
    <property type="project" value="InterPro"/>
</dbReference>
<evidence type="ECO:0000256" key="7">
    <source>
        <dbReference type="ARBA" id="ARBA00015188"/>
    </source>
</evidence>
<dbReference type="GO" id="GO:0008360">
    <property type="term" value="P:regulation of cell shape"/>
    <property type="evidence" value="ECO:0007669"/>
    <property type="project" value="UniProtKB-KW"/>
</dbReference>
<protein>
    <recommendedName>
        <fullName evidence="7 20">UDP-N-acetylenolpyruvoylglucosamine reductase</fullName>
        <ecNumber evidence="6 20">1.3.1.98</ecNumber>
    </recommendedName>
    <alternativeName>
        <fullName evidence="18 20">UDP-N-acetylmuramate dehydrogenase</fullName>
    </alternativeName>
</protein>
<evidence type="ECO:0000256" key="1">
    <source>
        <dbReference type="ARBA" id="ARBA00001974"/>
    </source>
</evidence>
<dbReference type="Gene3D" id="3.30.465.10">
    <property type="match status" value="1"/>
</dbReference>
<evidence type="ECO:0000256" key="4">
    <source>
        <dbReference type="ARBA" id="ARBA00004752"/>
    </source>
</evidence>
<evidence type="ECO:0000256" key="17">
    <source>
        <dbReference type="ARBA" id="ARBA00023316"/>
    </source>
</evidence>
<dbReference type="AlphaFoldDB" id="A0A974NEU8"/>
<feature type="active site" evidence="20">
    <location>
        <position position="166"/>
    </location>
</feature>
<evidence type="ECO:0000256" key="20">
    <source>
        <dbReference type="HAMAP-Rule" id="MF_00037"/>
    </source>
</evidence>
<dbReference type="Gene3D" id="3.30.43.10">
    <property type="entry name" value="Uridine Diphospho-n-acetylenolpyruvylglucosamine Reductase, domain 2"/>
    <property type="match status" value="1"/>
</dbReference>
<keyword evidence="8 20" id="KW-0963">Cytoplasm</keyword>
<gene>
    <name evidence="20 22" type="primary">murB</name>
    <name evidence="22" type="ORF">JHT90_12155</name>
</gene>
<evidence type="ECO:0000256" key="6">
    <source>
        <dbReference type="ARBA" id="ARBA00012518"/>
    </source>
</evidence>
<organism evidence="22 23">
    <name type="scientific">Entomomonas asaccharolytica</name>
    <dbReference type="NCBI Taxonomy" id="2785331"/>
    <lineage>
        <taxon>Bacteria</taxon>
        <taxon>Pseudomonadati</taxon>
        <taxon>Pseudomonadota</taxon>
        <taxon>Gammaproteobacteria</taxon>
        <taxon>Pseudomonadales</taxon>
        <taxon>Pseudomonadaceae</taxon>
        <taxon>Entomomonas</taxon>
    </lineage>
</organism>
<keyword evidence="11 20" id="KW-0274">FAD</keyword>
<comment type="catalytic activity">
    <reaction evidence="19 20">
        <text>UDP-N-acetyl-alpha-D-muramate + NADP(+) = UDP-N-acetyl-3-O-(1-carboxyvinyl)-alpha-D-glucosamine + NADPH + H(+)</text>
        <dbReference type="Rhea" id="RHEA:12248"/>
        <dbReference type="ChEBI" id="CHEBI:15378"/>
        <dbReference type="ChEBI" id="CHEBI:57783"/>
        <dbReference type="ChEBI" id="CHEBI:58349"/>
        <dbReference type="ChEBI" id="CHEBI:68483"/>
        <dbReference type="ChEBI" id="CHEBI:70757"/>
        <dbReference type="EC" id="1.3.1.98"/>
    </reaction>
</comment>
<keyword evidence="23" id="KW-1185">Reference proteome</keyword>
<dbReference type="GO" id="GO:0008762">
    <property type="term" value="F:UDP-N-acetylmuramate dehydrogenase activity"/>
    <property type="evidence" value="ECO:0007669"/>
    <property type="project" value="UniProtKB-UniRule"/>
</dbReference>
<dbReference type="GO" id="GO:0009252">
    <property type="term" value="P:peptidoglycan biosynthetic process"/>
    <property type="evidence" value="ECO:0007669"/>
    <property type="project" value="UniProtKB-UniRule"/>
</dbReference>
<dbReference type="GO" id="GO:0071555">
    <property type="term" value="P:cell wall organization"/>
    <property type="evidence" value="ECO:0007669"/>
    <property type="project" value="UniProtKB-KW"/>
</dbReference>
<dbReference type="GO" id="GO:0051301">
    <property type="term" value="P:cell division"/>
    <property type="evidence" value="ECO:0007669"/>
    <property type="project" value="UniProtKB-KW"/>
</dbReference>
<keyword evidence="14 20" id="KW-0573">Peptidoglycan synthesis</keyword>
<evidence type="ECO:0000256" key="10">
    <source>
        <dbReference type="ARBA" id="ARBA00022630"/>
    </source>
</evidence>
<dbReference type="RefSeq" id="WP_201091357.1">
    <property type="nucleotide sequence ID" value="NZ_CP067393.1"/>
</dbReference>
<reference evidence="22 23" key="1">
    <citation type="submission" date="2021-01" db="EMBL/GenBank/DDBJ databases">
        <title>Entomomonas sp. F2A isolated from a house cricket (Acheta domesticus).</title>
        <authorList>
            <person name="Spergser J."/>
            <person name="Busse H.-J."/>
        </authorList>
    </citation>
    <scope>NUCLEOTIDE SEQUENCE [LARGE SCALE GENOMIC DNA]</scope>
    <source>
        <strain evidence="22 23">F2A</strain>
    </source>
</reference>
<dbReference type="PROSITE" id="PS51387">
    <property type="entry name" value="FAD_PCMH"/>
    <property type="match status" value="1"/>
</dbReference>
<evidence type="ECO:0000256" key="13">
    <source>
        <dbReference type="ARBA" id="ARBA00022960"/>
    </source>
</evidence>
<evidence type="ECO:0000256" key="9">
    <source>
        <dbReference type="ARBA" id="ARBA00022618"/>
    </source>
</evidence>
<comment type="cofactor">
    <cofactor evidence="1 20">
        <name>FAD</name>
        <dbReference type="ChEBI" id="CHEBI:57692"/>
    </cofactor>
</comment>
<dbReference type="EC" id="1.3.1.98" evidence="6 20"/>
<comment type="subcellular location">
    <subcellularLocation>
        <location evidence="3 20">Cytoplasm</location>
    </subcellularLocation>
</comment>
<dbReference type="GO" id="GO:0005829">
    <property type="term" value="C:cytosol"/>
    <property type="evidence" value="ECO:0007669"/>
    <property type="project" value="TreeGrafter"/>
</dbReference>
<keyword evidence="9 20" id="KW-0132">Cell division</keyword>